<dbReference type="Gene3D" id="3.90.1200.10">
    <property type="match status" value="1"/>
</dbReference>
<evidence type="ECO:0000313" key="2">
    <source>
        <dbReference type="EMBL" id="MCZ2721786.1"/>
    </source>
</evidence>
<dbReference type="InterPro" id="IPR002575">
    <property type="entry name" value="Aminoglycoside_PTrfase"/>
</dbReference>
<reference evidence="2" key="1">
    <citation type="submission" date="2022-12" db="EMBL/GenBank/DDBJ databases">
        <title>Marinomonas 15G1-11 sp. nov, isolated from marine algae.</title>
        <authorList>
            <person name="Butt M."/>
            <person name="Choi D.G."/>
            <person name="Kim J.M."/>
            <person name="Lee J.K."/>
            <person name="Baek J.H."/>
            <person name="Jeon C.O."/>
        </authorList>
    </citation>
    <scope>NUCLEOTIDE SEQUENCE</scope>
    <source>
        <strain evidence="2">15G1-11</strain>
    </source>
</reference>
<proteinExistence type="predicted"/>
<protein>
    <submittedName>
        <fullName evidence="2">Phosphotransferase</fullName>
    </submittedName>
</protein>
<dbReference type="EMBL" id="JAPUBN010000014">
    <property type="protein sequence ID" value="MCZ2721786.1"/>
    <property type="molecule type" value="Genomic_DNA"/>
</dbReference>
<feature type="domain" description="Aminoglycoside phosphotransferase" evidence="1">
    <location>
        <begin position="12"/>
        <end position="173"/>
    </location>
</feature>
<evidence type="ECO:0000313" key="3">
    <source>
        <dbReference type="Proteomes" id="UP001149719"/>
    </source>
</evidence>
<sequence>MESWHDIYPGLAPRILAYNSRKKSASLLIEHLPGVTFESLIINGNQAVLEEAIQYLLITLNSIWSETKTSETASAQFIRQLRKRIASVYAVHPNFDSQRATICGVLQPSFEDKLKQVQAKEDHWLCPFSVYTHGDFNLDNIIYDPEEKRINFIDLHRSKYGDYAQDISVFMVSIYRLTILDKQRRNNMMKTAMHFFQAIRQSDPIKKDATFELRIALGLIRSFASSTRFILDPNLSKRMYLRSNYLLDKVLAVEAGQEHLFIIPLEDIFIE</sequence>
<organism evidence="2 3">
    <name type="scientific">Marinomonas phaeophyticola</name>
    <dbReference type="NCBI Taxonomy" id="3004091"/>
    <lineage>
        <taxon>Bacteria</taxon>
        <taxon>Pseudomonadati</taxon>
        <taxon>Pseudomonadota</taxon>
        <taxon>Gammaproteobacteria</taxon>
        <taxon>Oceanospirillales</taxon>
        <taxon>Oceanospirillaceae</taxon>
        <taxon>Marinomonas</taxon>
    </lineage>
</organism>
<dbReference type="Pfam" id="PF01636">
    <property type="entry name" value="APH"/>
    <property type="match status" value="1"/>
</dbReference>
<dbReference type="RefSeq" id="WP_269124866.1">
    <property type="nucleotide sequence ID" value="NZ_JAPUBN010000014.1"/>
</dbReference>
<dbReference type="SUPFAM" id="SSF56112">
    <property type="entry name" value="Protein kinase-like (PK-like)"/>
    <property type="match status" value="1"/>
</dbReference>
<keyword evidence="3" id="KW-1185">Reference proteome</keyword>
<dbReference type="InterPro" id="IPR011009">
    <property type="entry name" value="Kinase-like_dom_sf"/>
</dbReference>
<gene>
    <name evidence="2" type="ORF">O1D97_09010</name>
</gene>
<name>A0ABT4JU64_9GAMM</name>
<dbReference type="Proteomes" id="UP001149719">
    <property type="component" value="Unassembled WGS sequence"/>
</dbReference>
<accession>A0ABT4JU64</accession>
<evidence type="ECO:0000259" key="1">
    <source>
        <dbReference type="Pfam" id="PF01636"/>
    </source>
</evidence>
<comment type="caution">
    <text evidence="2">The sequence shown here is derived from an EMBL/GenBank/DDBJ whole genome shotgun (WGS) entry which is preliminary data.</text>
</comment>